<reference evidence="1 2" key="1">
    <citation type="journal article" date="2018" name="Sci. Rep.">
        <title>Comparative analysis of the Pocillopora damicornis genome highlights role of immune system in coral evolution.</title>
        <authorList>
            <person name="Cunning R."/>
            <person name="Bay R.A."/>
            <person name="Gillette P."/>
            <person name="Baker A.C."/>
            <person name="Traylor-Knowles N."/>
        </authorList>
    </citation>
    <scope>NUCLEOTIDE SEQUENCE [LARGE SCALE GENOMIC DNA]</scope>
    <source>
        <strain evidence="1">RSMAS</strain>
        <tissue evidence="1">Whole animal</tissue>
    </source>
</reference>
<organism evidence="1 2">
    <name type="scientific">Pocillopora damicornis</name>
    <name type="common">Cauliflower coral</name>
    <name type="synonym">Millepora damicornis</name>
    <dbReference type="NCBI Taxonomy" id="46731"/>
    <lineage>
        <taxon>Eukaryota</taxon>
        <taxon>Metazoa</taxon>
        <taxon>Cnidaria</taxon>
        <taxon>Anthozoa</taxon>
        <taxon>Hexacorallia</taxon>
        <taxon>Scleractinia</taxon>
        <taxon>Astrocoeniina</taxon>
        <taxon>Pocilloporidae</taxon>
        <taxon>Pocillopora</taxon>
    </lineage>
</organism>
<name>A0A3M6TYY0_POCDA</name>
<accession>A0A3M6TYY0</accession>
<dbReference type="AlphaFoldDB" id="A0A3M6TYY0"/>
<proteinExistence type="predicted"/>
<feature type="non-terminal residue" evidence="1">
    <location>
        <position position="90"/>
    </location>
</feature>
<dbReference type="EMBL" id="RCHS01002696">
    <property type="protein sequence ID" value="RMX46484.1"/>
    <property type="molecule type" value="Genomic_DNA"/>
</dbReference>
<sequence>MENGQEFSLMSGERSFLNLFRDSRTPLDSIRDKLVTLIYLLIVQCPSDETTWYIASCARNASRDLRLPRRASGSALSADRQTLDVFIIVR</sequence>
<evidence type="ECO:0000313" key="1">
    <source>
        <dbReference type="EMBL" id="RMX46484.1"/>
    </source>
</evidence>
<dbReference type="Proteomes" id="UP000275408">
    <property type="component" value="Unassembled WGS sequence"/>
</dbReference>
<evidence type="ECO:0000313" key="2">
    <source>
        <dbReference type="Proteomes" id="UP000275408"/>
    </source>
</evidence>
<comment type="caution">
    <text evidence="1">The sequence shown here is derived from an EMBL/GenBank/DDBJ whole genome shotgun (WGS) entry which is preliminary data.</text>
</comment>
<protein>
    <submittedName>
        <fullName evidence="1">Uncharacterized protein</fullName>
    </submittedName>
</protein>
<keyword evidence="2" id="KW-1185">Reference proteome</keyword>
<gene>
    <name evidence="1" type="ORF">pdam_00023230</name>
</gene>